<proteinExistence type="predicted"/>
<protein>
    <submittedName>
        <fullName evidence="1">Uncharacterized protein</fullName>
    </submittedName>
</protein>
<organism evidence="1 2">
    <name type="scientific">Ralstonia phage phiRSL1</name>
    <dbReference type="NCBI Taxonomy" id="1980924"/>
    <lineage>
        <taxon>Viruses</taxon>
        <taxon>Duplodnaviria</taxon>
        <taxon>Heunggongvirae</taxon>
        <taxon>Uroviricota</taxon>
        <taxon>Caudoviricetes</taxon>
        <taxon>Mieseafarmvirus</taxon>
        <taxon>Mieseafarmvirus RSL1</taxon>
    </lineage>
</organism>
<evidence type="ECO:0000313" key="1">
    <source>
        <dbReference type="EMBL" id="BAG41589.2"/>
    </source>
</evidence>
<name>B2ZY03_9CAUD</name>
<dbReference type="GeneID" id="6370019"/>
<dbReference type="Proteomes" id="UP000001034">
    <property type="component" value="Segment"/>
</dbReference>
<accession>B2ZY03</accession>
<sequence length="59" mass="6568">MKSGYLSTNTRISSFAQIQLYFPLVYSSLLNTQDTLTVVATQITTNSHAAATIGWSEYY</sequence>
<dbReference type="KEGG" id="vg:6370019"/>
<dbReference type="EMBL" id="AB366653">
    <property type="protein sequence ID" value="BAG41589.2"/>
    <property type="molecule type" value="Genomic_DNA"/>
</dbReference>
<keyword evidence="2" id="KW-1185">Reference proteome</keyword>
<reference evidence="1 2" key="1">
    <citation type="journal article" date="2010" name="Virology">
        <title>A jumbo phage infecting the phytopathogen Ralstonia solanacearum defines a new lineage of the Myoviridae family.</title>
        <authorList>
            <person name="Yamada T."/>
            <person name="Satoh S."/>
            <person name="Ishikawa H."/>
            <person name="Fujiwara A."/>
            <person name="Kawasaki T."/>
            <person name="Fujie M."/>
            <person name="Ogata H."/>
        </authorList>
    </citation>
    <scope>NUCLEOTIDE SEQUENCE [LARGE SCALE GENOMIC DNA]</scope>
</reference>
<dbReference type="RefSeq" id="YP_001950019.2">
    <property type="nucleotide sequence ID" value="NC_010811.2"/>
</dbReference>
<evidence type="ECO:0000313" key="2">
    <source>
        <dbReference type="Proteomes" id="UP000001034"/>
    </source>
</evidence>